<sequence>MDAHGVWTRCFHQLKPQPPEWSLAFLYGTAKTGPRAFSLARYNSPQPPPSTARLQPALQYHYNWGLCFLFLMTVLPDQPYQYRLIPGKDMKDPIPLFALDSSTGTFRRFNYLYNLPLLTLDCYPIRSVMHNDFVMPYSRPIHGLFVVHLFLASRMQM</sequence>
<dbReference type="Proteomes" id="UP000799118">
    <property type="component" value="Unassembled WGS sequence"/>
</dbReference>
<reference evidence="1" key="1">
    <citation type="journal article" date="2019" name="Environ. Microbiol.">
        <title>Fungal ecological strategies reflected in gene transcription - a case study of two litter decomposers.</title>
        <authorList>
            <person name="Barbi F."/>
            <person name="Kohler A."/>
            <person name="Barry K."/>
            <person name="Baskaran P."/>
            <person name="Daum C."/>
            <person name="Fauchery L."/>
            <person name="Ihrmark K."/>
            <person name="Kuo A."/>
            <person name="LaButti K."/>
            <person name="Lipzen A."/>
            <person name="Morin E."/>
            <person name="Grigoriev I.V."/>
            <person name="Henrissat B."/>
            <person name="Lindahl B."/>
            <person name="Martin F."/>
        </authorList>
    </citation>
    <scope>NUCLEOTIDE SEQUENCE</scope>
    <source>
        <strain evidence="1">JB14</strain>
    </source>
</reference>
<gene>
    <name evidence="1" type="ORF">BT96DRAFT_979442</name>
</gene>
<protein>
    <submittedName>
        <fullName evidence="1">Uncharacterized protein</fullName>
    </submittedName>
</protein>
<organism evidence="1 2">
    <name type="scientific">Gymnopus androsaceus JB14</name>
    <dbReference type="NCBI Taxonomy" id="1447944"/>
    <lineage>
        <taxon>Eukaryota</taxon>
        <taxon>Fungi</taxon>
        <taxon>Dikarya</taxon>
        <taxon>Basidiomycota</taxon>
        <taxon>Agaricomycotina</taxon>
        <taxon>Agaricomycetes</taxon>
        <taxon>Agaricomycetidae</taxon>
        <taxon>Agaricales</taxon>
        <taxon>Marasmiineae</taxon>
        <taxon>Omphalotaceae</taxon>
        <taxon>Gymnopus</taxon>
    </lineage>
</organism>
<dbReference type="EMBL" id="ML769598">
    <property type="protein sequence ID" value="KAE9392354.1"/>
    <property type="molecule type" value="Genomic_DNA"/>
</dbReference>
<evidence type="ECO:0000313" key="1">
    <source>
        <dbReference type="EMBL" id="KAE9392354.1"/>
    </source>
</evidence>
<dbReference type="AlphaFoldDB" id="A0A6A4H4P6"/>
<dbReference type="OrthoDB" id="3133596at2759"/>
<name>A0A6A4H4P6_9AGAR</name>
<accession>A0A6A4H4P6</accession>
<keyword evidence="2" id="KW-1185">Reference proteome</keyword>
<evidence type="ECO:0000313" key="2">
    <source>
        <dbReference type="Proteomes" id="UP000799118"/>
    </source>
</evidence>
<proteinExistence type="predicted"/>